<protein>
    <recommendedName>
        <fullName evidence="3">Origin recognition complex subunit 3</fullName>
    </recommendedName>
</protein>
<evidence type="ECO:0000259" key="12">
    <source>
        <dbReference type="Pfam" id="PF18137"/>
    </source>
</evidence>
<dbReference type="Pfam" id="PF07034">
    <property type="entry name" value="ORC3_N"/>
    <property type="match status" value="1"/>
</dbReference>
<keyword evidence="4" id="KW-0597">Phosphoprotein</keyword>
<gene>
    <name evidence="14" type="ORF">EJ08DRAFT_653671</name>
</gene>
<evidence type="ECO:0000256" key="4">
    <source>
        <dbReference type="ARBA" id="ARBA00022553"/>
    </source>
</evidence>
<evidence type="ECO:0000256" key="1">
    <source>
        <dbReference type="ARBA" id="ARBA00004123"/>
    </source>
</evidence>
<dbReference type="EMBL" id="MU007104">
    <property type="protein sequence ID" value="KAF2421024.1"/>
    <property type="molecule type" value="Genomic_DNA"/>
</dbReference>
<evidence type="ECO:0000313" key="14">
    <source>
        <dbReference type="EMBL" id="KAF2421024.1"/>
    </source>
</evidence>
<keyword evidence="15" id="KW-1185">Reference proteome</keyword>
<accession>A0A9P4NGM3</accession>
<dbReference type="GO" id="GO:0006270">
    <property type="term" value="P:DNA replication initiation"/>
    <property type="evidence" value="ECO:0007669"/>
    <property type="project" value="TreeGrafter"/>
</dbReference>
<comment type="similarity">
    <text evidence="2">Belongs to the ORC3 family.</text>
</comment>
<dbReference type="InterPro" id="IPR020795">
    <property type="entry name" value="ORC3"/>
</dbReference>
<feature type="domain" description="Origin recognition complex subunit 3 N-terminal" evidence="11">
    <location>
        <begin position="19"/>
        <end position="307"/>
    </location>
</feature>
<name>A0A9P4NGM3_9PEZI</name>
<feature type="domain" description="Origin recognition complex subunit 3 winged helix C-terminal" evidence="12">
    <location>
        <begin position="555"/>
        <end position="663"/>
    </location>
</feature>
<comment type="caution">
    <text evidence="14">The sequence shown here is derived from an EMBL/GenBank/DDBJ whole genome shotgun (WGS) entry which is preliminary data.</text>
</comment>
<feature type="compositionally biased region" description="Basic and acidic residues" evidence="10">
    <location>
        <begin position="1"/>
        <end position="16"/>
    </location>
</feature>
<evidence type="ECO:0000256" key="9">
    <source>
        <dbReference type="ARBA" id="ARBA00045241"/>
    </source>
</evidence>
<evidence type="ECO:0000256" key="7">
    <source>
        <dbReference type="ARBA" id="ARBA00023242"/>
    </source>
</evidence>
<dbReference type="GO" id="GO:0031261">
    <property type="term" value="C:DNA replication preinitiation complex"/>
    <property type="evidence" value="ECO:0007669"/>
    <property type="project" value="TreeGrafter"/>
</dbReference>
<evidence type="ECO:0000256" key="5">
    <source>
        <dbReference type="ARBA" id="ARBA00022705"/>
    </source>
</evidence>
<evidence type="ECO:0000256" key="2">
    <source>
        <dbReference type="ARBA" id="ARBA00010977"/>
    </source>
</evidence>
<keyword evidence="5" id="KW-0235">DNA replication</keyword>
<organism evidence="14 15">
    <name type="scientific">Tothia fuscella</name>
    <dbReference type="NCBI Taxonomy" id="1048955"/>
    <lineage>
        <taxon>Eukaryota</taxon>
        <taxon>Fungi</taxon>
        <taxon>Dikarya</taxon>
        <taxon>Ascomycota</taxon>
        <taxon>Pezizomycotina</taxon>
        <taxon>Dothideomycetes</taxon>
        <taxon>Pleosporomycetidae</taxon>
        <taxon>Venturiales</taxon>
        <taxon>Cylindrosympodiaceae</taxon>
        <taxon>Tothia</taxon>
    </lineage>
</organism>
<feature type="domain" description="Origin recognition complex subunit 3 insertion" evidence="13">
    <location>
        <begin position="316"/>
        <end position="541"/>
    </location>
</feature>
<dbReference type="PANTHER" id="PTHR12748:SF0">
    <property type="entry name" value="ORIGIN RECOGNITION COMPLEX SUBUNIT 3"/>
    <property type="match status" value="1"/>
</dbReference>
<evidence type="ECO:0000259" key="13">
    <source>
        <dbReference type="Pfam" id="PF19675"/>
    </source>
</evidence>
<dbReference type="GO" id="GO:0003688">
    <property type="term" value="F:DNA replication origin binding"/>
    <property type="evidence" value="ECO:0007669"/>
    <property type="project" value="TreeGrafter"/>
</dbReference>
<dbReference type="AlphaFoldDB" id="A0A9P4NGM3"/>
<proteinExistence type="inferred from homology"/>
<dbReference type="GO" id="GO:0005656">
    <property type="term" value="C:nuclear pre-replicative complex"/>
    <property type="evidence" value="ECO:0007669"/>
    <property type="project" value="TreeGrafter"/>
</dbReference>
<dbReference type="OrthoDB" id="10265211at2759"/>
<dbReference type="InterPro" id="IPR045663">
    <property type="entry name" value="ORC3_ins"/>
</dbReference>
<evidence type="ECO:0000256" key="8">
    <source>
        <dbReference type="ARBA" id="ARBA00026084"/>
    </source>
</evidence>
<dbReference type="InterPro" id="IPR045667">
    <property type="entry name" value="ORC3_N"/>
</dbReference>
<dbReference type="Proteomes" id="UP000800235">
    <property type="component" value="Unassembled WGS sequence"/>
</dbReference>
<comment type="function">
    <text evidence="9">Component of the origin recognition complex (ORC) that binds origins of replication. DNA-binding is ATP-dependent. The specific DNA sequences that define origins of replication have not been identified yet. ORC is required to assemble the pre-replication complex necessary to initiate DNA replication. Binds histone H3 and H4 trimethylation marks H3K9me3, H3K27me3 and H4K20me3.</text>
</comment>
<comment type="subcellular location">
    <subcellularLocation>
        <location evidence="1">Nucleus</location>
    </subcellularLocation>
</comment>
<dbReference type="GO" id="GO:0005664">
    <property type="term" value="C:nuclear origin of replication recognition complex"/>
    <property type="evidence" value="ECO:0007669"/>
    <property type="project" value="InterPro"/>
</dbReference>
<dbReference type="Pfam" id="PF18137">
    <property type="entry name" value="WHD_ORC"/>
    <property type="match status" value="1"/>
</dbReference>
<evidence type="ECO:0000256" key="3">
    <source>
        <dbReference type="ARBA" id="ARBA00019085"/>
    </source>
</evidence>
<dbReference type="CDD" id="cd20704">
    <property type="entry name" value="Orc3"/>
    <property type="match status" value="1"/>
</dbReference>
<evidence type="ECO:0000256" key="10">
    <source>
        <dbReference type="SAM" id="MobiDB-lite"/>
    </source>
</evidence>
<comment type="subunit">
    <text evidence="8">Component of ORC, a complex composed of at least 6 subunits: ORC1, ORC2, ORC3, ORC4, ORC5 and ORC6. ORC is regulated in a cell-cycle dependent manner. It is sequentially assembled at the exit from anaphase of mitosis and disassembled as cells enter S phase.</text>
</comment>
<sequence length="666" mass="75701">MEHEKTYVFSSKSERPNKRRRVEPSGLDSSWSLREQTYQQLWREQQRRVQKVLDDANRTTLDELLGFVKESEEVEEDRKLPSGMILAGPSIAAHATFFDQLSERIGEETSSSFTLITSTDSANLKSLLKVLIKSATSQKSLDDGEDELITRKRKGPKILDYDLQLLHEWALDNDNPQVIVAFRDSEAFDENVLSEAVELLGLWSDRIQFVLLFGIATSIDNLQERLSQRATRFIRGQQFDVVQAKEILERIFFTITAEENVPLRLGSQLSRVLQERHEEHIQSVQDFVDAVQYAYMAHFFANPLSVFLRLTLDFTDLAKEHFTAFRNLPSFRRHIEDLLKERKNVSKVRKLLDSDQALFDTATNTIRRTQNAVDAVIQAASVLYICRSHFSQMRSVSRSAFFITALAGQLSASPTLREALLALKKCSSDVLLRILQDISPVLRSPSDSMVSNIQSRLSNLLRDVSGKREPLRSEHDNRNETQRTTIVASKVLLSRHKSNLSEQDAEYTKLLNEFVNWLSAYLEEHLIDPKNLFMHELVLYDLRAPHQGAFVPQTRHAIEQALFAPHDYLGCSCCVPTNDASEEVALAGSTPPTALLYRLYLESGALINVSDLWSAFNAILEDGGEDDSSKVMPLFQQALAELKTLGMIKSTRKKTDHISKVAWRGL</sequence>
<dbReference type="Pfam" id="PF19675">
    <property type="entry name" value="ORC3_ins"/>
    <property type="match status" value="1"/>
</dbReference>
<evidence type="ECO:0000256" key="6">
    <source>
        <dbReference type="ARBA" id="ARBA00023125"/>
    </source>
</evidence>
<reference evidence="14" key="1">
    <citation type="journal article" date="2020" name="Stud. Mycol.">
        <title>101 Dothideomycetes genomes: a test case for predicting lifestyles and emergence of pathogens.</title>
        <authorList>
            <person name="Haridas S."/>
            <person name="Albert R."/>
            <person name="Binder M."/>
            <person name="Bloem J."/>
            <person name="Labutti K."/>
            <person name="Salamov A."/>
            <person name="Andreopoulos B."/>
            <person name="Baker S."/>
            <person name="Barry K."/>
            <person name="Bills G."/>
            <person name="Bluhm B."/>
            <person name="Cannon C."/>
            <person name="Castanera R."/>
            <person name="Culley D."/>
            <person name="Daum C."/>
            <person name="Ezra D."/>
            <person name="Gonzalez J."/>
            <person name="Henrissat B."/>
            <person name="Kuo A."/>
            <person name="Liang C."/>
            <person name="Lipzen A."/>
            <person name="Lutzoni F."/>
            <person name="Magnuson J."/>
            <person name="Mondo S."/>
            <person name="Nolan M."/>
            <person name="Ohm R."/>
            <person name="Pangilinan J."/>
            <person name="Park H.-J."/>
            <person name="Ramirez L."/>
            <person name="Alfaro M."/>
            <person name="Sun H."/>
            <person name="Tritt A."/>
            <person name="Yoshinaga Y."/>
            <person name="Zwiers L.-H."/>
            <person name="Turgeon B."/>
            <person name="Goodwin S."/>
            <person name="Spatafora J."/>
            <person name="Crous P."/>
            <person name="Grigoriev I."/>
        </authorList>
    </citation>
    <scope>NUCLEOTIDE SEQUENCE</scope>
    <source>
        <strain evidence="14">CBS 130266</strain>
    </source>
</reference>
<dbReference type="PANTHER" id="PTHR12748">
    <property type="entry name" value="ORIGIN RECOGNITION COMPLEX SUBUNIT 3"/>
    <property type="match status" value="1"/>
</dbReference>
<keyword evidence="7" id="KW-0539">Nucleus</keyword>
<feature type="region of interest" description="Disordered" evidence="10">
    <location>
        <begin position="1"/>
        <end position="28"/>
    </location>
</feature>
<dbReference type="InterPro" id="IPR040855">
    <property type="entry name" value="ORC_WH_C"/>
</dbReference>
<evidence type="ECO:0000313" key="15">
    <source>
        <dbReference type="Proteomes" id="UP000800235"/>
    </source>
</evidence>
<keyword evidence="6" id="KW-0238">DNA-binding</keyword>
<evidence type="ECO:0000259" key="11">
    <source>
        <dbReference type="Pfam" id="PF07034"/>
    </source>
</evidence>